<dbReference type="EMBL" id="BEZZ01003894">
    <property type="protein sequence ID" value="GCC16735.1"/>
    <property type="molecule type" value="Genomic_DNA"/>
</dbReference>
<proteinExistence type="inferred from homology"/>
<protein>
    <submittedName>
        <fullName evidence="3">Uncharacterized protein</fullName>
    </submittedName>
</protein>
<comment type="similarity">
    <text evidence="1">Belongs to the dapper family.</text>
</comment>
<evidence type="ECO:0000256" key="2">
    <source>
        <dbReference type="ARBA" id="ARBA00023054"/>
    </source>
</evidence>
<comment type="caution">
    <text evidence="3">The sequence shown here is derived from an EMBL/GenBank/DDBJ whole genome shotgun (WGS) entry which is preliminary data.</text>
</comment>
<dbReference type="GO" id="GO:0005737">
    <property type="term" value="C:cytoplasm"/>
    <property type="evidence" value="ECO:0007669"/>
    <property type="project" value="TreeGrafter"/>
</dbReference>
<accession>A0A401RF27</accession>
<evidence type="ECO:0000313" key="4">
    <source>
        <dbReference type="Proteomes" id="UP000287033"/>
    </source>
</evidence>
<name>A0A401RF27_CHIPU</name>
<organism evidence="3 4">
    <name type="scientific">Chiloscyllium punctatum</name>
    <name type="common">Brownbanded bambooshark</name>
    <name type="synonym">Hemiscyllium punctatum</name>
    <dbReference type="NCBI Taxonomy" id="137246"/>
    <lineage>
        <taxon>Eukaryota</taxon>
        <taxon>Metazoa</taxon>
        <taxon>Chordata</taxon>
        <taxon>Craniata</taxon>
        <taxon>Vertebrata</taxon>
        <taxon>Chondrichthyes</taxon>
        <taxon>Elasmobranchii</taxon>
        <taxon>Galeomorphii</taxon>
        <taxon>Galeoidea</taxon>
        <taxon>Orectolobiformes</taxon>
        <taxon>Hemiscylliidae</taxon>
        <taxon>Chiloscyllium</taxon>
    </lineage>
</organism>
<dbReference type="PANTHER" id="PTHR15919">
    <property type="entry name" value="DAPPER-RELATED"/>
    <property type="match status" value="1"/>
</dbReference>
<evidence type="ECO:0000313" key="3">
    <source>
        <dbReference type="EMBL" id="GCC16735.1"/>
    </source>
</evidence>
<dbReference type="PANTHER" id="PTHR15919:SF1">
    <property type="entry name" value="DAPPER HOMOLOG 3"/>
    <property type="match status" value="1"/>
</dbReference>
<dbReference type="AlphaFoldDB" id="A0A401RF27"/>
<dbReference type="GO" id="GO:0090090">
    <property type="term" value="P:negative regulation of canonical Wnt signaling pathway"/>
    <property type="evidence" value="ECO:0007669"/>
    <property type="project" value="TreeGrafter"/>
</dbReference>
<dbReference type="InterPro" id="IPR024843">
    <property type="entry name" value="Dapper"/>
</dbReference>
<sequence length="114" mass="13109">MLPAFPSPVNLDRSRNKERLEASLAALRELHLLRQQQEYLVQEALHIAGNGRPEPEQYSWDVNGEECLYPKYREAGANSLRRYLIVIREELGTRSEICCLETSSEMKASLGYQI</sequence>
<gene>
    <name evidence="3" type="ORF">chiPu_0021429</name>
</gene>
<evidence type="ECO:0000256" key="1">
    <source>
        <dbReference type="ARBA" id="ARBA00010807"/>
    </source>
</evidence>
<dbReference type="Pfam" id="PF15268">
    <property type="entry name" value="Dapper"/>
    <property type="match status" value="1"/>
</dbReference>
<reference evidence="3 4" key="1">
    <citation type="journal article" date="2018" name="Nat. Ecol. Evol.">
        <title>Shark genomes provide insights into elasmobranch evolution and the origin of vertebrates.</title>
        <authorList>
            <person name="Hara Y"/>
            <person name="Yamaguchi K"/>
            <person name="Onimaru K"/>
            <person name="Kadota M"/>
            <person name="Koyanagi M"/>
            <person name="Keeley SD"/>
            <person name="Tatsumi K"/>
            <person name="Tanaka K"/>
            <person name="Motone F"/>
            <person name="Kageyama Y"/>
            <person name="Nozu R"/>
            <person name="Adachi N"/>
            <person name="Nishimura O"/>
            <person name="Nakagawa R"/>
            <person name="Tanegashima C"/>
            <person name="Kiyatake I"/>
            <person name="Matsumoto R"/>
            <person name="Murakumo K"/>
            <person name="Nishida K"/>
            <person name="Terakita A"/>
            <person name="Kuratani S"/>
            <person name="Sato K"/>
            <person name="Hyodo S Kuraku.S."/>
        </authorList>
    </citation>
    <scope>NUCLEOTIDE SEQUENCE [LARGE SCALE GENOMIC DNA]</scope>
</reference>
<dbReference type="STRING" id="137246.A0A401RF27"/>
<keyword evidence="2" id="KW-0175">Coiled coil</keyword>
<dbReference type="Proteomes" id="UP000287033">
    <property type="component" value="Unassembled WGS sequence"/>
</dbReference>
<keyword evidence="4" id="KW-1185">Reference proteome</keyword>